<dbReference type="GO" id="GO:0004553">
    <property type="term" value="F:hydrolase activity, hydrolyzing O-glycosyl compounds"/>
    <property type="evidence" value="ECO:0007669"/>
    <property type="project" value="InterPro"/>
</dbReference>
<dbReference type="Proteomes" id="UP000189674">
    <property type="component" value="Chromosome"/>
</dbReference>
<dbReference type="SUPFAM" id="SSF49265">
    <property type="entry name" value="Fibronectin type III"/>
    <property type="match status" value="1"/>
</dbReference>
<evidence type="ECO:0000256" key="1">
    <source>
        <dbReference type="SAM" id="SignalP"/>
    </source>
</evidence>
<dbReference type="AlphaFoldDB" id="A0A1U9NGR3"/>
<feature type="chain" id="PRO_5010742140" evidence="1">
    <location>
        <begin position="27"/>
        <end position="1115"/>
    </location>
</feature>
<dbReference type="PANTHER" id="PTHR42535:SF2">
    <property type="entry name" value="CHROMOSOME UNDETERMINED SCAFFOLD_146, WHOLE GENOME SHOTGUN SEQUENCE"/>
    <property type="match status" value="1"/>
</dbReference>
<dbReference type="GO" id="GO:0008237">
    <property type="term" value="F:metallopeptidase activity"/>
    <property type="evidence" value="ECO:0007669"/>
    <property type="project" value="InterPro"/>
</dbReference>
<accession>A0A1U9NGR3</accession>
<dbReference type="InterPro" id="IPR013783">
    <property type="entry name" value="Ig-like_fold"/>
</dbReference>
<dbReference type="InterPro" id="IPR016134">
    <property type="entry name" value="Dockerin_dom"/>
</dbReference>
<gene>
    <name evidence="3" type="primary">apu_1</name>
    <name evidence="3" type="ORF">STSP2_00260</name>
</gene>
<dbReference type="KEGG" id="alus:STSP2_00260"/>
<feature type="signal peptide" evidence="1">
    <location>
        <begin position="1"/>
        <end position="26"/>
    </location>
</feature>
<dbReference type="Gene3D" id="2.60.120.200">
    <property type="match status" value="2"/>
</dbReference>
<proteinExistence type="predicted"/>
<dbReference type="Pfam" id="PF17963">
    <property type="entry name" value="Big_9"/>
    <property type="match status" value="1"/>
</dbReference>
<dbReference type="Gene3D" id="3.40.390.10">
    <property type="entry name" value="Collagenase (Catalytic Domain)"/>
    <property type="match status" value="1"/>
</dbReference>
<dbReference type="InterPro" id="IPR002105">
    <property type="entry name" value="Dockerin_1_rpt"/>
</dbReference>
<dbReference type="Gene3D" id="1.10.1330.10">
    <property type="entry name" value="Dockerin domain"/>
    <property type="match status" value="1"/>
</dbReference>
<dbReference type="InterPro" id="IPR036439">
    <property type="entry name" value="Dockerin_dom_sf"/>
</dbReference>
<dbReference type="OrthoDB" id="2806980at2"/>
<dbReference type="RefSeq" id="WP_146659098.1">
    <property type="nucleotide sequence ID" value="NZ_CP019791.1"/>
</dbReference>
<evidence type="ECO:0000259" key="2">
    <source>
        <dbReference type="PROSITE" id="PS51766"/>
    </source>
</evidence>
<reference evidence="4" key="1">
    <citation type="submission" date="2017-02" db="EMBL/GenBank/DDBJ databases">
        <title>Comparative genomics and description of representatives of a novel lineage of planctomycetes thriving in anoxic sediments.</title>
        <authorList>
            <person name="Spring S."/>
            <person name="Bunk B."/>
            <person name="Sproer C."/>
        </authorList>
    </citation>
    <scope>NUCLEOTIDE SEQUENCE [LARGE SCALE GENOMIC DNA]</scope>
    <source>
        <strain evidence="4">ST-NAGAB-D1</strain>
    </source>
</reference>
<dbReference type="SUPFAM" id="SSF63446">
    <property type="entry name" value="Type I dockerin domain"/>
    <property type="match status" value="1"/>
</dbReference>
<name>A0A1U9NGR3_9BACT</name>
<organism evidence="3 4">
    <name type="scientific">Anaerohalosphaera lusitana</name>
    <dbReference type="NCBI Taxonomy" id="1936003"/>
    <lineage>
        <taxon>Bacteria</taxon>
        <taxon>Pseudomonadati</taxon>
        <taxon>Planctomycetota</taxon>
        <taxon>Phycisphaerae</taxon>
        <taxon>Sedimentisphaerales</taxon>
        <taxon>Anaerohalosphaeraceae</taxon>
        <taxon>Anaerohalosphaera</taxon>
    </lineage>
</organism>
<dbReference type="Pfam" id="PF13385">
    <property type="entry name" value="Laminin_G_3"/>
    <property type="match status" value="2"/>
</dbReference>
<dbReference type="Pfam" id="PF00404">
    <property type="entry name" value="Dockerin_1"/>
    <property type="match status" value="1"/>
</dbReference>
<keyword evidence="4" id="KW-1185">Reference proteome</keyword>
<dbReference type="SUPFAM" id="SSF49899">
    <property type="entry name" value="Concanavalin A-like lectins/glucanases"/>
    <property type="match status" value="2"/>
</dbReference>
<protein>
    <submittedName>
        <fullName evidence="3">Alpha-amylase/pullulanase</fullName>
    </submittedName>
</protein>
<sequence precursor="true">MLKSDVFFRSALMVLLIVIVSGAAMGAAPTTLTQNVSYGGETITLRMTKESVRGDHFEVLVQNSSGGYDTWTAGEVRTYVGTVDEYPGAFVAGIRKSNNVLKARVYFDRGATWYTYGSSVTGTRGTGAESFKMPSKPSVTPGKWGTDTYKFDVGFDCDYRYYDRMNSVDACFEMVEFSTVCLKVQYLQDALLMPAIGRVIIRTSRQHCPYYNYSGTGILNPFRTEWNTNQSDAERDVAACVTPNIGGGVAWLGVIGTSSAYSVNGISSDGSFDVVWRHELGHNWSVYDYHANSPEGPTINCGNQYGRFNGPAVESIFNHRDSRLSIFENVGTYNTIDFGPYAALDFVSQATAGESVAIDVMANDFDVNAQSISLDSFDSTSSKGGTVTLSAGTGGDGRDELVYTAPANAFNEVDYFYYTVKDSAGNYGTGVALVYVDLANTLKGYYPLDETSGTVAGDLSRFGNDGTLAGGASFSNASVAGKFGTALELDGTDDCIELDGLNLNSDKVTITAWVKPSSTPNDWSGIVFNRTQDAAGLNFASGGELRYHWDGGNWSWSSGLVPPVGQWSFVALVVEPTKATIYMNTGGSTQTATHYGAHGSQAFAGTTYVGRDSNHSTRYFNGAMDDIRIFNYAIDADGIEGIIKGIKATAPVPVDGATDITSPLLNWITSIDGATYDVYVGTSPTAVENATTSSPEYRGSVAGKIFDASAVLSAGTTYYWRVDSVLDGETVKGDVWDFSTGSNLTLLTDGLKLHYTMDNADASGSTVYDVSDAGNNGTISGATKGISGQIEEGFRFDGYNDRVYGARLNLNSNTVTMSAWIKRHGNQPDYGGIMICVDSNNKSGLNFAGNNELCYHWTGGYWGWRSGLVVPDNQWSHIALVVEPDKATLYVNGQSAVSSGSHAVEEFSDYLDLGTYDGWSSRMYEGDMDDAAVWNRSLSREEILYIYQQGVDGSTFDEVQSDVTAPAAPVDVAAAADDSSVSLDWSDNSEEDLAGYNVYRSEVSGSGYSQLTSGTIFSAFGDGTAVNGTTYYYVVTAVDQVGNESVYSDEMTALPHMRGDIDVDGNVNFRDIALLSEFWLDTDCSDSTPCGNADVDFDNDVDIDDLKELAANWLR</sequence>
<dbReference type="PROSITE" id="PS51766">
    <property type="entry name" value="DOCKERIN"/>
    <property type="match status" value="1"/>
</dbReference>
<dbReference type="InterPro" id="IPR036116">
    <property type="entry name" value="FN3_sf"/>
</dbReference>
<evidence type="ECO:0000313" key="4">
    <source>
        <dbReference type="Proteomes" id="UP000189674"/>
    </source>
</evidence>
<evidence type="ECO:0000313" key="3">
    <source>
        <dbReference type="EMBL" id="AQT67119.1"/>
    </source>
</evidence>
<feature type="domain" description="Dockerin" evidence="2">
    <location>
        <begin position="1054"/>
        <end position="1115"/>
    </location>
</feature>
<dbReference type="InterPro" id="IPR024079">
    <property type="entry name" value="MetalloPept_cat_dom_sf"/>
</dbReference>
<keyword evidence="1" id="KW-0732">Signal</keyword>
<dbReference type="InterPro" id="IPR013320">
    <property type="entry name" value="ConA-like_dom_sf"/>
</dbReference>
<dbReference type="PANTHER" id="PTHR42535">
    <property type="entry name" value="OOKINETE PROTEIN, PUTATIVE-RELATED"/>
    <property type="match status" value="1"/>
</dbReference>
<dbReference type="STRING" id="1936003.STSP2_00260"/>
<dbReference type="EMBL" id="CP019791">
    <property type="protein sequence ID" value="AQT67119.1"/>
    <property type="molecule type" value="Genomic_DNA"/>
</dbReference>
<dbReference type="Gene3D" id="2.60.40.10">
    <property type="entry name" value="Immunoglobulins"/>
    <property type="match status" value="2"/>
</dbReference>
<dbReference type="GO" id="GO:0000272">
    <property type="term" value="P:polysaccharide catabolic process"/>
    <property type="evidence" value="ECO:0007669"/>
    <property type="project" value="InterPro"/>
</dbReference>